<dbReference type="KEGG" id="psac:PSM36_2824"/>
<dbReference type="AlphaFoldDB" id="A0A1R3T6A0"/>
<organism evidence="1 2">
    <name type="scientific">Proteiniphilum saccharofermentans</name>
    <dbReference type="NCBI Taxonomy" id="1642647"/>
    <lineage>
        <taxon>Bacteria</taxon>
        <taxon>Pseudomonadati</taxon>
        <taxon>Bacteroidota</taxon>
        <taxon>Bacteroidia</taxon>
        <taxon>Bacteroidales</taxon>
        <taxon>Dysgonomonadaceae</taxon>
        <taxon>Proteiniphilum</taxon>
    </lineage>
</organism>
<protein>
    <recommendedName>
        <fullName evidence="3">Helix-turn-helix domain-containing protein</fullName>
    </recommendedName>
</protein>
<evidence type="ECO:0000313" key="1">
    <source>
        <dbReference type="EMBL" id="SCD21619.1"/>
    </source>
</evidence>
<name>A0A1R3T6A0_9BACT</name>
<evidence type="ECO:0008006" key="3">
    <source>
        <dbReference type="Google" id="ProtNLM"/>
    </source>
</evidence>
<dbReference type="PANTHER" id="PTHR34585:SF22">
    <property type="entry name" value="HELIX-TURN-HELIX DOMAIN-CONTAINING PROTEIN"/>
    <property type="match status" value="1"/>
</dbReference>
<dbReference type="PANTHER" id="PTHR34585">
    <property type="match status" value="1"/>
</dbReference>
<proteinExistence type="predicted"/>
<reference evidence="1 2" key="1">
    <citation type="submission" date="2016-08" db="EMBL/GenBank/DDBJ databases">
        <authorList>
            <person name="Seilhamer J.J."/>
        </authorList>
    </citation>
    <scope>NUCLEOTIDE SEQUENCE [LARGE SCALE GENOMIC DNA]</scope>
    <source>
        <strain evidence="1">M3/6</strain>
    </source>
</reference>
<dbReference type="Proteomes" id="UP000187464">
    <property type="component" value="Chromosome I"/>
</dbReference>
<gene>
    <name evidence="1" type="ORF">PSM36_2824</name>
</gene>
<sequence>MDIIAIEKESFEAFKKHLEKIASLAPKQPFNDTQCIEQEWIEGKELATSLNISLRRLQTLREYGKLSFSTIGKKIYYRIAEVKSLLDKSRVNLK</sequence>
<accession>A0A1R3T6A0</accession>
<dbReference type="RefSeq" id="WP_076931433.1">
    <property type="nucleotide sequence ID" value="NZ_LT605205.1"/>
</dbReference>
<dbReference type="EMBL" id="LT605205">
    <property type="protein sequence ID" value="SCD21619.1"/>
    <property type="molecule type" value="Genomic_DNA"/>
</dbReference>
<evidence type="ECO:0000313" key="2">
    <source>
        <dbReference type="Proteomes" id="UP000187464"/>
    </source>
</evidence>
<keyword evidence="2" id="KW-1185">Reference proteome</keyword>